<protein>
    <submittedName>
        <fullName evidence="1">Uncharacterized protein</fullName>
    </submittedName>
</protein>
<comment type="caution">
    <text evidence="1">The sequence shown here is derived from an EMBL/GenBank/DDBJ whole genome shotgun (WGS) entry which is preliminary data.</text>
</comment>
<dbReference type="EMBL" id="PQLX01000002">
    <property type="protein sequence ID" value="POU66880.1"/>
    <property type="molecule type" value="Genomic_DNA"/>
</dbReference>
<name>A0A2S4S0E4_CITAM</name>
<dbReference type="AlphaFoldDB" id="A0A2S4S0E4"/>
<proteinExistence type="predicted"/>
<reference evidence="1 2" key="1">
    <citation type="submission" date="2018-01" db="EMBL/GenBank/DDBJ databases">
        <title>Complete genome sequences of 14 Citrobacter spp. isolated from plant in Canada.</title>
        <authorList>
            <person name="Bhandare S.G."/>
            <person name="Colavecchio A."/>
            <person name="Jeukens J."/>
            <person name="Emond-Rheault J.-G."/>
            <person name="Freschi L."/>
            <person name="Hamel J."/>
            <person name="Kukavica-Ibrulj I."/>
            <person name="Levesque R."/>
            <person name="Goodridge L."/>
        </authorList>
    </citation>
    <scope>NUCLEOTIDE SEQUENCE [LARGE SCALE GENOMIC DNA]</scope>
    <source>
        <strain evidence="1 2">S1285</strain>
    </source>
</reference>
<evidence type="ECO:0000313" key="2">
    <source>
        <dbReference type="Proteomes" id="UP000237003"/>
    </source>
</evidence>
<sequence>MPDGADAYPAYTRLSAVGRIRRPASYPALQSNVQETSSWFIRRMNWLGSSSVPRSANSA</sequence>
<organism evidence="1 2">
    <name type="scientific">Citrobacter amalonaticus</name>
    <dbReference type="NCBI Taxonomy" id="35703"/>
    <lineage>
        <taxon>Bacteria</taxon>
        <taxon>Pseudomonadati</taxon>
        <taxon>Pseudomonadota</taxon>
        <taxon>Gammaproteobacteria</taxon>
        <taxon>Enterobacterales</taxon>
        <taxon>Enterobacteriaceae</taxon>
        <taxon>Citrobacter</taxon>
    </lineage>
</organism>
<accession>A0A2S4S0E4</accession>
<dbReference type="Proteomes" id="UP000237003">
    <property type="component" value="Unassembled WGS sequence"/>
</dbReference>
<gene>
    <name evidence="1" type="ORF">C3430_08900</name>
</gene>
<evidence type="ECO:0000313" key="1">
    <source>
        <dbReference type="EMBL" id="POU66880.1"/>
    </source>
</evidence>